<feature type="region of interest" description="Disordered" evidence="1">
    <location>
        <begin position="731"/>
        <end position="750"/>
    </location>
</feature>
<dbReference type="CTD" id="23514"/>
<dbReference type="GO" id="GO:0000228">
    <property type="term" value="C:nuclear chromosome"/>
    <property type="evidence" value="ECO:0007669"/>
    <property type="project" value="TreeGrafter"/>
</dbReference>
<dbReference type="InterPro" id="IPR028026">
    <property type="entry name" value="DUF4502"/>
</dbReference>
<dbReference type="InterPro" id="IPR028032">
    <property type="entry name" value="DUF4503"/>
</dbReference>
<dbReference type="OMA" id="KTCRCTF"/>
<feature type="region of interest" description="Disordered" evidence="1">
    <location>
        <begin position="76"/>
        <end position="239"/>
    </location>
</feature>
<dbReference type="Pfam" id="PF14951">
    <property type="entry name" value="DUF4503"/>
    <property type="match status" value="1"/>
</dbReference>
<keyword evidence="5" id="KW-1185">Reference proteome</keyword>
<dbReference type="InterPro" id="IPR053054">
    <property type="entry name" value="DNA_repair-scaffolding"/>
</dbReference>
<feature type="domain" description="DUF4503" evidence="3">
    <location>
        <begin position="503"/>
        <end position="898"/>
    </location>
</feature>
<accession>A0A672IWT7</accession>
<feature type="compositionally biased region" description="Basic and acidic residues" evidence="1">
    <location>
        <begin position="98"/>
        <end position="108"/>
    </location>
</feature>
<sequence>MSSRKRKRASRDLRCVLFPDDVRSAAGRRSSEPPVLSSESSARSWQRCGDSFLDTPVMEELQTSGRKLSAVRKLTQFKASGQSGRSEEPVDIAWSSSDSERSDNERSSAPRRAPRAPPTSTSQRDELPDIESGSDDPSDEHREDADGDQGQQISDCDSESCGEQKPARSPHTEDKISQCGSDSEDVLSSLASTRPDSAPSQAGRRSLSDWVRSAQAMLQTPQKQMDRQSKTPEDSGRKRRKLLSGGLAERLNCLQSRQRSAVSFWKHQSDSSVSVTSSGDRPGVLVLEVLEVHHECSMHVARCERRGPPSPGDDRRHAGTDVLVLFNRETAAQLMPAPRDVIHIHPPWQSLSVEGFSCPVILNTHFSQKVSSTSASPSAELAGRLPAPSRAPYHLGKLFGRLEANGATEDRGPQQSPDAACGLPAGLGGRPCVSLLEAIEGLGQAGCVEQEVEVVVQRVYSVPVSSCSPVSVLKSRAGSRPSAPPPPPPPAGEVQTRLCVLVQDNYGTFSVVQLHLLPSRDLLHHYCLLWQGRNCTLRGIKVVQRLTRERSCWLFSLIDSLWPPKVPLKHHGSSLRAPTESGSAVPPPSFCYLLSGQNSSVRPAEPQTASPLYIQPEERHLRDILQTEAKTCRCSFVATVLYKRIQGGDGGRPDFWLVLTDRSLQEDPTERPSTLQRRTLPLCIKPSCVLTPSVLTALRSPAACRMAFRDALREHGVLLCVEQSVVQLFSTETEPSTLPRPEAEPSTLPRPVRLDPLRAEAWPCSLVRLSGVIVGVDEDSAFSWPTCSHCGSDNLEIPPETPQSFLCVSCRSVVDEPDMKIQLEVFLTCSSLKEATVKVKLQQTTICSLLNVTTSNRSELSGLDVESILGKEVGPMAAYVRVVTRSPSLWIGLDEVPLQS</sequence>
<dbReference type="OrthoDB" id="1914453at2759"/>
<proteinExistence type="predicted"/>
<feature type="domain" description="DUF4502" evidence="2">
    <location>
        <begin position="5"/>
        <end position="351"/>
    </location>
</feature>
<dbReference type="Pfam" id="PF14950">
    <property type="entry name" value="DUF4502"/>
    <property type="match status" value="1"/>
</dbReference>
<dbReference type="InParanoid" id="A0A672IWT7"/>
<dbReference type="AlphaFoldDB" id="A0A672IWT7"/>
<evidence type="ECO:0000313" key="5">
    <source>
        <dbReference type="Proteomes" id="UP000472267"/>
    </source>
</evidence>
<gene>
    <name evidence="4" type="primary">spidr</name>
</gene>
<feature type="region of interest" description="Disordered" evidence="1">
    <location>
        <begin position="20"/>
        <end position="47"/>
    </location>
</feature>
<reference evidence="4" key="3">
    <citation type="submission" date="2025-09" db="UniProtKB">
        <authorList>
            <consortium name="Ensembl"/>
        </authorList>
    </citation>
    <scope>IDENTIFICATION</scope>
</reference>
<protein>
    <recommendedName>
        <fullName evidence="6">Scaffold protein involved in DNA repair</fullName>
    </recommendedName>
</protein>
<evidence type="ECO:0000259" key="2">
    <source>
        <dbReference type="Pfam" id="PF14950"/>
    </source>
</evidence>
<reference evidence="4" key="1">
    <citation type="submission" date="2019-06" db="EMBL/GenBank/DDBJ databases">
        <authorList>
            <consortium name="Wellcome Sanger Institute Data Sharing"/>
        </authorList>
    </citation>
    <scope>NUCLEOTIDE SEQUENCE [LARGE SCALE GENOMIC DNA]</scope>
</reference>
<dbReference type="GeneID" id="115405822"/>
<evidence type="ECO:0000256" key="1">
    <source>
        <dbReference type="SAM" id="MobiDB-lite"/>
    </source>
</evidence>
<feature type="compositionally biased region" description="Low complexity" evidence="1">
    <location>
        <begin position="32"/>
        <end position="41"/>
    </location>
</feature>
<dbReference type="GO" id="GO:0005654">
    <property type="term" value="C:nucleoplasm"/>
    <property type="evidence" value="ECO:0007669"/>
    <property type="project" value="TreeGrafter"/>
</dbReference>
<feature type="compositionally biased region" description="Polar residues" evidence="1">
    <location>
        <begin position="189"/>
        <end position="200"/>
    </location>
</feature>
<dbReference type="Proteomes" id="UP000472267">
    <property type="component" value="Chromosome 18"/>
</dbReference>
<reference evidence="4" key="2">
    <citation type="submission" date="2025-08" db="UniProtKB">
        <authorList>
            <consortium name="Ensembl"/>
        </authorList>
    </citation>
    <scope>IDENTIFICATION</scope>
</reference>
<dbReference type="Ensembl" id="ENSSFAT00005048022.1">
    <property type="protein sequence ID" value="ENSSFAP00005046438.1"/>
    <property type="gene ID" value="ENSSFAG00005022641.1"/>
</dbReference>
<dbReference type="GO" id="GO:0000724">
    <property type="term" value="P:double-strand break repair via homologous recombination"/>
    <property type="evidence" value="ECO:0007669"/>
    <property type="project" value="TreeGrafter"/>
</dbReference>
<feature type="compositionally biased region" description="Basic and acidic residues" evidence="1">
    <location>
        <begin position="224"/>
        <end position="236"/>
    </location>
</feature>
<dbReference type="RefSeq" id="XP_029971410.1">
    <property type="nucleotide sequence ID" value="XM_030115550.1"/>
</dbReference>
<evidence type="ECO:0008006" key="6">
    <source>
        <dbReference type="Google" id="ProtNLM"/>
    </source>
</evidence>
<organism evidence="4 5">
    <name type="scientific">Salarias fasciatus</name>
    <name type="common">Jewelled blenny</name>
    <name type="synonym">Blennius fasciatus</name>
    <dbReference type="NCBI Taxonomy" id="181472"/>
    <lineage>
        <taxon>Eukaryota</taxon>
        <taxon>Metazoa</taxon>
        <taxon>Chordata</taxon>
        <taxon>Craniata</taxon>
        <taxon>Vertebrata</taxon>
        <taxon>Euteleostomi</taxon>
        <taxon>Actinopterygii</taxon>
        <taxon>Neopterygii</taxon>
        <taxon>Teleostei</taxon>
        <taxon>Neoteleostei</taxon>
        <taxon>Acanthomorphata</taxon>
        <taxon>Ovalentaria</taxon>
        <taxon>Blenniimorphae</taxon>
        <taxon>Blenniiformes</taxon>
        <taxon>Blennioidei</taxon>
        <taxon>Blenniidae</taxon>
        <taxon>Salariinae</taxon>
        <taxon>Salarias</taxon>
    </lineage>
</organism>
<dbReference type="PANTHER" id="PTHR34347:SF1">
    <property type="entry name" value="DNA REPAIR-SCAFFOLDING PROTEIN"/>
    <property type="match status" value="1"/>
</dbReference>
<evidence type="ECO:0000259" key="3">
    <source>
        <dbReference type="Pfam" id="PF14951"/>
    </source>
</evidence>
<dbReference type="GO" id="GO:0070202">
    <property type="term" value="P:regulation of establishment of protein localization to chromosome"/>
    <property type="evidence" value="ECO:0007669"/>
    <property type="project" value="TreeGrafter"/>
</dbReference>
<evidence type="ECO:0000313" key="4">
    <source>
        <dbReference type="Ensembl" id="ENSSFAP00005046438.1"/>
    </source>
</evidence>
<name>A0A672IWT7_SALFA</name>
<dbReference type="PANTHER" id="PTHR34347">
    <property type="entry name" value="DNA REPAIR-SCAFFOLDING PROTEIN SPIDR"/>
    <property type="match status" value="1"/>
</dbReference>
<feature type="compositionally biased region" description="Acidic residues" evidence="1">
    <location>
        <begin position="128"/>
        <end position="138"/>
    </location>
</feature>